<dbReference type="EMBL" id="CAJNOQ010014137">
    <property type="protein sequence ID" value="CAF1335703.1"/>
    <property type="molecule type" value="Genomic_DNA"/>
</dbReference>
<feature type="non-terminal residue" evidence="2">
    <location>
        <position position="1"/>
    </location>
</feature>
<protein>
    <submittedName>
        <fullName evidence="2">Uncharacterized protein</fullName>
    </submittedName>
</protein>
<sequence>MSTSTRVCKALSTADRTGSQTIQPSIAPFSNAARPSADGTVDARLHKDCVNVPKACEWLVSGIEKNLLVLILVRTRRKKRIMALVEDNGRMLININRVFYTNHDVSYDYDAYKIAVDSDNIVKVMHALDIRDPIKNQIFGVYGDNDTILKFLQTIFENKFNDRIPALLNSLSDNDEKPSVWTLNNNEKFIFVIILHNDIDPSVILRKNDILIIMQKFLQDICQHIFICPTESFFLEFSIEHPFKSRAHSKRNYKMLETEISDVKIQSSINIHDDNIIKSISTYSKSKNKMHRTSSKYAYLTSKIMEKENQTERYEKLNKLENILKEKQNIINFSLNDLYMTNVILGSSITFLTIEQLVRSTMADIHHCRKKKDSKQYDNKSTACLVTQIFSYYEHKPALQHNVLLNEFITQILNVLKHSSSSTDSRNIRLNIYRIVHNANRNLQHISTICDKNIVFKSTDLDSLFNLTGFEENDRLSFIKSLEIINCFTTKMKKMMSLSKSGPYFCVQCLGDNPVFFFQSKLSIDIIDRIYCQLYSLNIPQTNTDYQLQIFTDYIDTYCLLFDLNTKSDTNLTDDKQNKQIGNHFFDIIKYGELKFGTNLVAIDSPEKNIYHLIVSDNETFSSNSDNILNYFKNLRLSTELTICHNISLLFCLISLSSTATNLSKILASRVPLQICTIETGSLIPLFDGKRDFIDHMLSKKSFKIETKAREISFSYLDNVLRNLTNDIKIIEIIGRQSIAAGRCTDGVWMSHAYINNTDFIVFDCEGLFSDKRTEEEEIKLIAFLSAVCDITILIQDLSFDRYQDRLFSVLSHSINRLTICDELFK</sequence>
<proteinExistence type="predicted"/>
<evidence type="ECO:0000313" key="2">
    <source>
        <dbReference type="EMBL" id="CAF1335703.1"/>
    </source>
</evidence>
<dbReference type="Proteomes" id="UP000681722">
    <property type="component" value="Unassembled WGS sequence"/>
</dbReference>
<evidence type="ECO:0000256" key="1">
    <source>
        <dbReference type="SAM" id="Coils"/>
    </source>
</evidence>
<dbReference type="SUPFAM" id="SSF52540">
    <property type="entry name" value="P-loop containing nucleoside triphosphate hydrolases"/>
    <property type="match status" value="1"/>
</dbReference>
<organism evidence="2 4">
    <name type="scientific">Didymodactylos carnosus</name>
    <dbReference type="NCBI Taxonomy" id="1234261"/>
    <lineage>
        <taxon>Eukaryota</taxon>
        <taxon>Metazoa</taxon>
        <taxon>Spiralia</taxon>
        <taxon>Gnathifera</taxon>
        <taxon>Rotifera</taxon>
        <taxon>Eurotatoria</taxon>
        <taxon>Bdelloidea</taxon>
        <taxon>Philodinida</taxon>
        <taxon>Philodinidae</taxon>
        <taxon>Didymodactylos</taxon>
    </lineage>
</organism>
<comment type="caution">
    <text evidence="2">The sequence shown here is derived from an EMBL/GenBank/DDBJ whole genome shotgun (WGS) entry which is preliminary data.</text>
</comment>
<keyword evidence="4" id="KW-1185">Reference proteome</keyword>
<dbReference type="OrthoDB" id="10045389at2759"/>
<accession>A0A815G9J9</accession>
<evidence type="ECO:0000313" key="4">
    <source>
        <dbReference type="Proteomes" id="UP000663829"/>
    </source>
</evidence>
<dbReference type="Proteomes" id="UP000663829">
    <property type="component" value="Unassembled WGS sequence"/>
</dbReference>
<dbReference type="InterPro" id="IPR027417">
    <property type="entry name" value="P-loop_NTPase"/>
</dbReference>
<name>A0A815G9J9_9BILA</name>
<dbReference type="AlphaFoldDB" id="A0A815G9J9"/>
<feature type="coiled-coil region" evidence="1">
    <location>
        <begin position="307"/>
        <end position="337"/>
    </location>
</feature>
<dbReference type="EMBL" id="CAJOBC010055760">
    <property type="protein sequence ID" value="CAF4192666.1"/>
    <property type="molecule type" value="Genomic_DNA"/>
</dbReference>
<dbReference type="Gene3D" id="3.40.50.300">
    <property type="entry name" value="P-loop containing nucleotide triphosphate hydrolases"/>
    <property type="match status" value="1"/>
</dbReference>
<keyword evidence="1" id="KW-0175">Coiled coil</keyword>
<reference evidence="2" key="1">
    <citation type="submission" date="2021-02" db="EMBL/GenBank/DDBJ databases">
        <authorList>
            <person name="Nowell W R."/>
        </authorList>
    </citation>
    <scope>NUCLEOTIDE SEQUENCE</scope>
</reference>
<gene>
    <name evidence="2" type="ORF">GPM918_LOCUS30175</name>
    <name evidence="3" type="ORF">SRO942_LOCUS30778</name>
</gene>
<evidence type="ECO:0000313" key="3">
    <source>
        <dbReference type="EMBL" id="CAF4192666.1"/>
    </source>
</evidence>